<dbReference type="Proteomes" id="UP000031668">
    <property type="component" value="Unassembled WGS sequence"/>
</dbReference>
<reference evidence="2 3" key="1">
    <citation type="journal article" date="2014" name="Genome Biol. Evol.">
        <title>The genome of the myxosporean Thelohanellus kitauei shows adaptations to nutrient acquisition within its fish host.</title>
        <authorList>
            <person name="Yang Y."/>
            <person name="Xiong J."/>
            <person name="Zhou Z."/>
            <person name="Huo F."/>
            <person name="Miao W."/>
            <person name="Ran C."/>
            <person name="Liu Y."/>
            <person name="Zhang J."/>
            <person name="Feng J."/>
            <person name="Wang M."/>
            <person name="Wang M."/>
            <person name="Wang L."/>
            <person name="Yao B."/>
        </authorList>
    </citation>
    <scope>NUCLEOTIDE SEQUENCE [LARGE SCALE GENOMIC DNA]</scope>
    <source>
        <strain evidence="2">Wuqing</strain>
    </source>
</reference>
<comment type="caution">
    <text evidence="2">The sequence shown here is derived from an EMBL/GenBank/DDBJ whole genome shotgun (WGS) entry which is preliminary data.</text>
</comment>
<evidence type="ECO:0000256" key="1">
    <source>
        <dbReference type="SAM" id="Phobius"/>
    </source>
</evidence>
<keyword evidence="1" id="KW-0812">Transmembrane</keyword>
<name>A0A0C2MS43_THEKT</name>
<feature type="transmembrane region" description="Helical" evidence="1">
    <location>
        <begin position="72"/>
        <end position="97"/>
    </location>
</feature>
<keyword evidence="1" id="KW-0472">Membrane</keyword>
<keyword evidence="3" id="KW-1185">Reference proteome</keyword>
<keyword evidence="1" id="KW-1133">Transmembrane helix</keyword>
<accession>A0A0C2MS43</accession>
<evidence type="ECO:0000313" key="3">
    <source>
        <dbReference type="Proteomes" id="UP000031668"/>
    </source>
</evidence>
<evidence type="ECO:0000313" key="2">
    <source>
        <dbReference type="EMBL" id="KII64542.1"/>
    </source>
</evidence>
<dbReference type="EMBL" id="JWZT01004227">
    <property type="protein sequence ID" value="KII64542.1"/>
    <property type="molecule type" value="Genomic_DNA"/>
</dbReference>
<feature type="transmembrane region" description="Helical" evidence="1">
    <location>
        <begin position="6"/>
        <end position="27"/>
    </location>
</feature>
<proteinExistence type="predicted"/>
<feature type="transmembrane region" description="Helical" evidence="1">
    <location>
        <begin position="103"/>
        <end position="121"/>
    </location>
</feature>
<gene>
    <name evidence="2" type="ORF">RF11_15496</name>
</gene>
<feature type="transmembrane region" description="Helical" evidence="1">
    <location>
        <begin position="156"/>
        <end position="177"/>
    </location>
</feature>
<protein>
    <submittedName>
        <fullName evidence="2">Uncharacterized protein</fullName>
    </submittedName>
</protein>
<sequence>MFRVLIIIVFVLLEFLALVSCGIYIYAMIKPCLFRISTDVLNRRVNIDFGVFGSNSETITSAYKFVTGYFRFIQVMAVTSTVLAIISFILGILGFFFRKFGTILGGIIFTNGVMMIVFDIAYSVQYLLTLYGVVFIFKGHQTYFKLITYDNFQPTVFLFVSWPMSLIFLALGGLVMAHSFKKKRTKS</sequence>
<organism evidence="2 3">
    <name type="scientific">Thelohanellus kitauei</name>
    <name type="common">Myxosporean</name>
    <dbReference type="NCBI Taxonomy" id="669202"/>
    <lineage>
        <taxon>Eukaryota</taxon>
        <taxon>Metazoa</taxon>
        <taxon>Cnidaria</taxon>
        <taxon>Myxozoa</taxon>
        <taxon>Myxosporea</taxon>
        <taxon>Bivalvulida</taxon>
        <taxon>Platysporina</taxon>
        <taxon>Myxobolidae</taxon>
        <taxon>Thelohanellus</taxon>
    </lineage>
</organism>
<dbReference type="AlphaFoldDB" id="A0A0C2MS43"/>